<dbReference type="NCBIfam" id="TIGR03083">
    <property type="entry name" value="maleylpyruvate isomerase family mycothiol-dependent enzyme"/>
    <property type="match status" value="1"/>
</dbReference>
<dbReference type="SUPFAM" id="SSF109854">
    <property type="entry name" value="DinB/YfiT-like putative metalloenzymes"/>
    <property type="match status" value="1"/>
</dbReference>
<evidence type="ECO:0000259" key="1">
    <source>
        <dbReference type="Pfam" id="PF11716"/>
    </source>
</evidence>
<evidence type="ECO:0000313" key="2">
    <source>
        <dbReference type="EMBL" id="KGA18091.1"/>
    </source>
</evidence>
<dbReference type="Pfam" id="PF11716">
    <property type="entry name" value="MDMPI_N"/>
    <property type="match status" value="1"/>
</dbReference>
<name>A0A094QUX2_9ZZZZ</name>
<proteinExistence type="predicted"/>
<dbReference type="AlphaFoldDB" id="A0A094QUX2"/>
<gene>
    <name evidence="2" type="ORF">GM51_9145</name>
</gene>
<feature type="domain" description="Mycothiol-dependent maleylpyruvate isomerase metal-binding" evidence="1">
    <location>
        <begin position="17"/>
        <end position="154"/>
    </location>
</feature>
<dbReference type="InterPro" id="IPR034660">
    <property type="entry name" value="DinB/YfiT-like"/>
</dbReference>
<dbReference type="Gene3D" id="1.20.120.450">
    <property type="entry name" value="dinb family like domain"/>
    <property type="match status" value="1"/>
</dbReference>
<reference evidence="2" key="1">
    <citation type="submission" date="2014-06" db="EMBL/GenBank/DDBJ databases">
        <title>Key roles for freshwater Actinobacteria revealed by deep metagenomic sequencing.</title>
        <authorList>
            <person name="Ghai R."/>
            <person name="Mizuno C.M."/>
            <person name="Picazo A."/>
            <person name="Camacho A."/>
            <person name="Rodriguez-Valera F."/>
        </authorList>
    </citation>
    <scope>NUCLEOTIDE SEQUENCE</scope>
</reference>
<comment type="caution">
    <text evidence="2">The sequence shown here is derived from an EMBL/GenBank/DDBJ whole genome shotgun (WGS) entry which is preliminary data.</text>
</comment>
<dbReference type="InterPro" id="IPR024344">
    <property type="entry name" value="MDMPI_metal-binding"/>
</dbReference>
<organism evidence="2">
    <name type="scientific">freshwater metagenome</name>
    <dbReference type="NCBI Taxonomy" id="449393"/>
    <lineage>
        <taxon>unclassified sequences</taxon>
        <taxon>metagenomes</taxon>
        <taxon>ecological metagenomes</taxon>
    </lineage>
</organism>
<protein>
    <recommendedName>
        <fullName evidence="1">Mycothiol-dependent maleylpyruvate isomerase metal-binding domain-containing protein</fullName>
    </recommendedName>
</protein>
<dbReference type="InterPro" id="IPR017517">
    <property type="entry name" value="Maleyloyr_isom"/>
</dbReference>
<dbReference type="EMBL" id="JNSL01000049">
    <property type="protein sequence ID" value="KGA18091.1"/>
    <property type="molecule type" value="Genomic_DNA"/>
</dbReference>
<accession>A0A094QUX2</accession>
<dbReference type="GO" id="GO:0046872">
    <property type="term" value="F:metal ion binding"/>
    <property type="evidence" value="ECO:0007669"/>
    <property type="project" value="InterPro"/>
</dbReference>
<sequence length="221" mass="24295">MPNPLDPRLLDSCVEGVAAAHQRLLEVVDTLTAERFAAPSSLPGWNRTTLIGHLTMNARSFVHLLACAGRGEVGEQYPGGVDARNAGIEEASLWSPEQAIKELRKAVYMLEGAWAGATNAMWNGTGTVVSGSVIAMHEIPFLRWRESVIHLTDLDVGIGYDEWPDMYVRLELERQKMAWAASHPMGLTQIPQAALKLNEKHRLAWLLQRAEVEGLPKGPGL</sequence>